<protein>
    <recommendedName>
        <fullName evidence="2">sucrose-phosphate synthase</fullName>
        <ecNumber evidence="2">2.4.1.14</ecNumber>
    </recommendedName>
</protein>
<dbReference type="EMBL" id="UOGA01000218">
    <property type="protein sequence ID" value="VAX22148.1"/>
    <property type="molecule type" value="Genomic_DNA"/>
</dbReference>
<evidence type="ECO:0000256" key="2">
    <source>
        <dbReference type="ARBA" id="ARBA00012536"/>
    </source>
</evidence>
<dbReference type="InterPro" id="IPR012821">
    <property type="entry name" value="Sucrose_P_synth_Pase-like_dom"/>
</dbReference>
<dbReference type="GO" id="GO:0046524">
    <property type="term" value="F:sucrose-phosphate synthase activity"/>
    <property type="evidence" value="ECO:0007669"/>
    <property type="project" value="UniProtKB-EC"/>
</dbReference>
<evidence type="ECO:0000313" key="9">
    <source>
        <dbReference type="EMBL" id="VAX22148.1"/>
    </source>
</evidence>
<dbReference type="CDD" id="cd03800">
    <property type="entry name" value="GT4_sucrose_synthase"/>
    <property type="match status" value="1"/>
</dbReference>
<comment type="catalytic activity">
    <reaction evidence="5">
        <text>beta-D-fructose 6-phosphate + UDP-alpha-D-glucose = sucrose 6(F)-phosphate + UDP + H(+)</text>
        <dbReference type="Rhea" id="RHEA:22172"/>
        <dbReference type="ChEBI" id="CHEBI:15378"/>
        <dbReference type="ChEBI" id="CHEBI:57634"/>
        <dbReference type="ChEBI" id="CHEBI:57723"/>
        <dbReference type="ChEBI" id="CHEBI:58223"/>
        <dbReference type="ChEBI" id="CHEBI:58885"/>
        <dbReference type="EC" id="2.4.1.14"/>
    </reaction>
</comment>
<dbReference type="PANTHER" id="PTHR46039">
    <property type="entry name" value="SUCROSE-PHOSPHATE SYNTHASE 3-RELATED"/>
    <property type="match status" value="1"/>
</dbReference>
<dbReference type="InterPro" id="IPR044161">
    <property type="entry name" value="SPS"/>
</dbReference>
<dbReference type="Gene3D" id="3.90.1070.10">
    <property type="match status" value="1"/>
</dbReference>
<evidence type="ECO:0000256" key="4">
    <source>
        <dbReference type="ARBA" id="ARBA00022679"/>
    </source>
</evidence>
<dbReference type="Pfam" id="PF05116">
    <property type="entry name" value="S6PP"/>
    <property type="match status" value="1"/>
</dbReference>
<evidence type="ECO:0000259" key="8">
    <source>
        <dbReference type="Pfam" id="PF05116"/>
    </source>
</evidence>
<dbReference type="Pfam" id="PF00534">
    <property type="entry name" value="Glycos_transf_1"/>
    <property type="match status" value="1"/>
</dbReference>
<dbReference type="InterPro" id="IPR000368">
    <property type="entry name" value="Sucrose_synth_GT-B1"/>
</dbReference>
<reference evidence="9" key="1">
    <citation type="submission" date="2018-06" db="EMBL/GenBank/DDBJ databases">
        <authorList>
            <person name="Zhirakovskaya E."/>
        </authorList>
    </citation>
    <scope>NUCLEOTIDE SEQUENCE</scope>
</reference>
<feature type="domain" description="Glycosyl transferase family 1" evidence="6">
    <location>
        <begin position="249"/>
        <end position="424"/>
    </location>
</feature>
<name>A0A3B1CDY5_9ZZZZ</name>
<dbReference type="InterPro" id="IPR001296">
    <property type="entry name" value="Glyco_trans_1"/>
</dbReference>
<dbReference type="NCBIfam" id="TIGR02472">
    <property type="entry name" value="sucr_P_syn_N"/>
    <property type="match status" value="1"/>
</dbReference>
<dbReference type="InterPro" id="IPR006380">
    <property type="entry name" value="SPP-like_dom"/>
</dbReference>
<dbReference type="SUPFAM" id="SSF53756">
    <property type="entry name" value="UDP-Glycosyltransferase/glycogen phosphorylase"/>
    <property type="match status" value="1"/>
</dbReference>
<dbReference type="InterPro" id="IPR006379">
    <property type="entry name" value="HAD-SF_hydro_IIB"/>
</dbReference>
<dbReference type="SUPFAM" id="SSF56784">
    <property type="entry name" value="HAD-like"/>
    <property type="match status" value="1"/>
</dbReference>
<dbReference type="NCBIfam" id="TIGR01484">
    <property type="entry name" value="HAD-SF-IIB"/>
    <property type="match status" value="1"/>
</dbReference>
<keyword evidence="4" id="KW-0808">Transferase</keyword>
<dbReference type="AlphaFoldDB" id="A0A3B1CDY5"/>
<dbReference type="SFLD" id="SFLDG01140">
    <property type="entry name" value="C2.B:_Phosphomannomutase_and_P"/>
    <property type="match status" value="1"/>
</dbReference>
<evidence type="ECO:0000256" key="3">
    <source>
        <dbReference type="ARBA" id="ARBA00022676"/>
    </source>
</evidence>
<dbReference type="EC" id="2.4.1.14" evidence="2"/>
<dbReference type="Gene3D" id="3.40.50.1000">
    <property type="entry name" value="HAD superfamily/HAD-like"/>
    <property type="match status" value="1"/>
</dbReference>
<dbReference type="InterPro" id="IPR023214">
    <property type="entry name" value="HAD_sf"/>
</dbReference>
<proteinExistence type="inferred from homology"/>
<feature type="domain" description="Sucrose synthase first GT-B" evidence="7">
    <location>
        <begin position="9"/>
        <end position="219"/>
    </location>
</feature>
<dbReference type="SFLD" id="SFLDS00003">
    <property type="entry name" value="Haloacid_Dehalogenase"/>
    <property type="match status" value="1"/>
</dbReference>
<dbReference type="PANTHER" id="PTHR46039:SF5">
    <property type="entry name" value="SUCROSE-PHOSPHATE SYNTHASE 3-RELATED"/>
    <property type="match status" value="1"/>
</dbReference>
<feature type="domain" description="Sucrose phosphatase-like" evidence="8">
    <location>
        <begin position="470"/>
        <end position="706"/>
    </location>
</feature>
<evidence type="ECO:0000259" key="6">
    <source>
        <dbReference type="Pfam" id="PF00534"/>
    </source>
</evidence>
<dbReference type="Gene3D" id="3.40.50.2000">
    <property type="entry name" value="Glycogen Phosphorylase B"/>
    <property type="match status" value="2"/>
</dbReference>
<dbReference type="Pfam" id="PF00862">
    <property type="entry name" value="GT-B_Sucrose_synth"/>
    <property type="match status" value="1"/>
</dbReference>
<comment type="similarity">
    <text evidence="1">Belongs to the glycosyltransferase 1 family.</text>
</comment>
<dbReference type="InterPro" id="IPR012822">
    <property type="entry name" value="SucroseP_synth_GlycoTrfase_dom"/>
</dbReference>
<evidence type="ECO:0000256" key="1">
    <source>
        <dbReference type="ARBA" id="ARBA00006530"/>
    </source>
</evidence>
<dbReference type="NCBIfam" id="TIGR02471">
    <property type="entry name" value="sucr_syn_bact_C"/>
    <property type="match status" value="1"/>
</dbReference>
<gene>
    <name evidence="9" type="ORF">MNBD_NITROSPINAE04-821</name>
</gene>
<keyword evidence="3" id="KW-0328">Glycosyltransferase</keyword>
<accession>A0A3B1CDY5</accession>
<sequence length="721" mass="80062">MGNSAGLYILLISPHGLLRGSQLELGRDADTGGQIKYVVELAAAIAKHPDVKQVDLLTRLIADPKVSSDYSRLLEHVSPGFNIVRIPCGPMRYLRKEALWPHLESFADNAFQYLRSIGRAPDLIHSHYADGGYIGVRLAGFLGIPLAYTGHSLGRVKRQRLLDQGMKIETIENSYHIGRRIEAEENALENASFVIASTQQEVDEQYSLYDNYNTKRMTVIPPGVDVKKFSPPSKRKTKPVGIQLQVSRFLKNPEKPMILAMSRPDIRKNINALVQAYGESEKLKEMANLVIIVGSRDDIRSMDKASRGVLTNILMLVDFYDLYGSVAYPKHHRADDVPEIYRMAAKTGGVFVNPALTEPFGLTILEAAASGLPVVVTENGGAREIVSKLTNGQLIDPLNVQSIGAVLESVLSNKRQLANWSKNGLTGARRIYSWSSHLKQYMRVMKKALGQYKRKRRIGVKTHSGLIATDRVLICDIDNTLTGDKEGLKRLIDLVKNTGDNVGFGVATGRSLKLALDVLKEWEVPLPNLLVTSVGSAIHYGPNLVEDHGWIRHINYRWNREAIGKALEGIDGLKLQPKWGQASHKVSYFVDPDKAPKKSKIVRMLRRAGLHAQVVYSHQAYLDILPIRASKGMALRYFAVKWGIPFDRLLVAGDSGNDEDMLTGNTLAVVVGNHSQELNKLRGRPQIYFSEGNHAWGIIEAVEHYNFFGSMSPTTSEGARV</sequence>
<organism evidence="9">
    <name type="scientific">hydrothermal vent metagenome</name>
    <dbReference type="NCBI Taxonomy" id="652676"/>
    <lineage>
        <taxon>unclassified sequences</taxon>
        <taxon>metagenomes</taxon>
        <taxon>ecological metagenomes</taxon>
    </lineage>
</organism>
<evidence type="ECO:0000259" key="7">
    <source>
        <dbReference type="Pfam" id="PF00862"/>
    </source>
</evidence>
<dbReference type="SFLD" id="SFLDG01141">
    <property type="entry name" value="C2.B.1:_Sucrose_Phosphatase_Li"/>
    <property type="match status" value="1"/>
</dbReference>
<evidence type="ECO:0000256" key="5">
    <source>
        <dbReference type="ARBA" id="ARBA00047471"/>
    </source>
</evidence>
<dbReference type="InterPro" id="IPR036412">
    <property type="entry name" value="HAD-like_sf"/>
</dbReference>